<protein>
    <recommendedName>
        <fullName evidence="3">DUF952 domain protein</fullName>
    </recommendedName>
</protein>
<dbReference type="PANTHER" id="PTHR34129:SF1">
    <property type="entry name" value="DUF952 DOMAIN-CONTAINING PROTEIN"/>
    <property type="match status" value="1"/>
</dbReference>
<accession>A0A9P5TUY6</accession>
<dbReference type="AlphaFoldDB" id="A0A9P5TUY6"/>
<dbReference type="SUPFAM" id="SSF56399">
    <property type="entry name" value="ADP-ribosylation"/>
    <property type="match status" value="1"/>
</dbReference>
<organism evidence="1 2">
    <name type="scientific">Gymnopilus junonius</name>
    <name type="common">Spectacular rustgill mushroom</name>
    <name type="synonym">Gymnopilus spectabilis subsp. junonius</name>
    <dbReference type="NCBI Taxonomy" id="109634"/>
    <lineage>
        <taxon>Eukaryota</taxon>
        <taxon>Fungi</taxon>
        <taxon>Dikarya</taxon>
        <taxon>Basidiomycota</taxon>
        <taxon>Agaricomycotina</taxon>
        <taxon>Agaricomycetes</taxon>
        <taxon>Agaricomycetidae</taxon>
        <taxon>Agaricales</taxon>
        <taxon>Agaricineae</taxon>
        <taxon>Hymenogastraceae</taxon>
        <taxon>Gymnopilus</taxon>
    </lineage>
</organism>
<sequence length="133" mass="15065">MATPTYIYKIVPASPALPDPIPDVLPVSELDRADGFIHLSTALQIPGTLQRFFIDHEQVYILRIAYKDVENDINWENPKGTAPGEVGENGIFPHLHNGLRLGNKEIESVTLWKNGPDWNVAINKAKEDNWFRY</sequence>
<keyword evidence="2" id="KW-1185">Reference proteome</keyword>
<dbReference type="EMBL" id="JADNYJ010000001">
    <property type="protein sequence ID" value="KAF8914056.1"/>
    <property type="molecule type" value="Genomic_DNA"/>
</dbReference>
<dbReference type="OrthoDB" id="3335358at2759"/>
<gene>
    <name evidence="1" type="ORF">CPB84DRAFT_48790</name>
</gene>
<dbReference type="Proteomes" id="UP000724874">
    <property type="component" value="Unassembled WGS sequence"/>
</dbReference>
<name>A0A9P5TUY6_GYMJU</name>
<dbReference type="InterPro" id="IPR009297">
    <property type="entry name" value="DUF952"/>
</dbReference>
<evidence type="ECO:0008006" key="3">
    <source>
        <dbReference type="Google" id="ProtNLM"/>
    </source>
</evidence>
<proteinExistence type="predicted"/>
<dbReference type="Gene3D" id="3.20.170.20">
    <property type="entry name" value="Protein of unknown function DUF952"/>
    <property type="match status" value="1"/>
</dbReference>
<dbReference type="Pfam" id="PF06108">
    <property type="entry name" value="DUF952"/>
    <property type="match status" value="1"/>
</dbReference>
<reference evidence="1" key="1">
    <citation type="submission" date="2020-11" db="EMBL/GenBank/DDBJ databases">
        <authorList>
            <consortium name="DOE Joint Genome Institute"/>
            <person name="Ahrendt S."/>
            <person name="Riley R."/>
            <person name="Andreopoulos W."/>
            <person name="LaButti K."/>
            <person name="Pangilinan J."/>
            <person name="Ruiz-duenas F.J."/>
            <person name="Barrasa J.M."/>
            <person name="Sanchez-Garcia M."/>
            <person name="Camarero S."/>
            <person name="Miyauchi S."/>
            <person name="Serrano A."/>
            <person name="Linde D."/>
            <person name="Babiker R."/>
            <person name="Drula E."/>
            <person name="Ayuso-Fernandez I."/>
            <person name="Pacheco R."/>
            <person name="Padilla G."/>
            <person name="Ferreira P."/>
            <person name="Barriuso J."/>
            <person name="Kellner H."/>
            <person name="Castanera R."/>
            <person name="Alfaro M."/>
            <person name="Ramirez L."/>
            <person name="Pisabarro A.G."/>
            <person name="Kuo A."/>
            <person name="Tritt A."/>
            <person name="Lipzen A."/>
            <person name="He G."/>
            <person name="Yan M."/>
            <person name="Ng V."/>
            <person name="Cullen D."/>
            <person name="Martin F."/>
            <person name="Rosso M.-N."/>
            <person name="Henrissat B."/>
            <person name="Hibbett D."/>
            <person name="Martinez A.T."/>
            <person name="Grigoriev I.V."/>
        </authorList>
    </citation>
    <scope>NUCLEOTIDE SEQUENCE</scope>
    <source>
        <strain evidence="1">AH 44721</strain>
    </source>
</reference>
<evidence type="ECO:0000313" key="2">
    <source>
        <dbReference type="Proteomes" id="UP000724874"/>
    </source>
</evidence>
<comment type="caution">
    <text evidence="1">The sequence shown here is derived from an EMBL/GenBank/DDBJ whole genome shotgun (WGS) entry which is preliminary data.</text>
</comment>
<evidence type="ECO:0000313" key="1">
    <source>
        <dbReference type="EMBL" id="KAF8914056.1"/>
    </source>
</evidence>
<dbReference type="PANTHER" id="PTHR34129">
    <property type="entry name" value="BLR1139 PROTEIN"/>
    <property type="match status" value="1"/>
</dbReference>